<dbReference type="InterPro" id="IPR006426">
    <property type="entry name" value="Asn_synth_AEB"/>
</dbReference>
<gene>
    <name evidence="9" type="primary">asnB</name>
    <name evidence="9" type="ORF">IIE05_02065</name>
</gene>
<dbReference type="Pfam" id="PF00733">
    <property type="entry name" value="Asn_synthase"/>
    <property type="match status" value="1"/>
</dbReference>
<evidence type="ECO:0000256" key="1">
    <source>
        <dbReference type="ARBA" id="ARBA00005187"/>
    </source>
</evidence>
<dbReference type="RefSeq" id="WP_192905030.1">
    <property type="nucleotide sequence ID" value="NZ_JADBFD010000002.1"/>
</dbReference>
<keyword evidence="9" id="KW-0436">Ligase</keyword>
<feature type="domain" description="Glutamine amidotransferase type-2" evidence="8">
    <location>
        <begin position="2"/>
        <end position="219"/>
    </location>
</feature>
<dbReference type="InterPro" id="IPR029055">
    <property type="entry name" value="Ntn_hydrolases_N"/>
</dbReference>
<dbReference type="InterPro" id="IPR001962">
    <property type="entry name" value="Asn_synthase"/>
</dbReference>
<dbReference type="CDD" id="cd01991">
    <property type="entry name" value="Asn_synthase_B_C"/>
    <property type="match status" value="1"/>
</dbReference>
<dbReference type="Gene3D" id="3.60.20.10">
    <property type="entry name" value="Glutamine Phosphoribosylpyrophosphate, subunit 1, domain 1"/>
    <property type="match status" value="1"/>
</dbReference>
<accession>A0ABR9NR58</accession>
<organism evidence="9 10">
    <name type="scientific">Geobacter anodireducens</name>
    <dbReference type="NCBI Taxonomy" id="1340425"/>
    <lineage>
        <taxon>Bacteria</taxon>
        <taxon>Pseudomonadati</taxon>
        <taxon>Thermodesulfobacteriota</taxon>
        <taxon>Desulfuromonadia</taxon>
        <taxon>Geobacterales</taxon>
        <taxon>Geobacteraceae</taxon>
        <taxon>Geobacter</taxon>
    </lineage>
</organism>
<comment type="similarity">
    <text evidence="2">Belongs to the asparagine synthetase family.</text>
</comment>
<keyword evidence="5" id="KW-0067">ATP-binding</keyword>
<dbReference type="Gene3D" id="3.40.50.620">
    <property type="entry name" value="HUPs"/>
    <property type="match status" value="1"/>
</dbReference>
<evidence type="ECO:0000259" key="8">
    <source>
        <dbReference type="PROSITE" id="PS51278"/>
    </source>
</evidence>
<dbReference type="PROSITE" id="PS51278">
    <property type="entry name" value="GATASE_TYPE_2"/>
    <property type="match status" value="1"/>
</dbReference>
<dbReference type="EC" id="6.3.5.4" evidence="3"/>
<dbReference type="InterPro" id="IPR014729">
    <property type="entry name" value="Rossmann-like_a/b/a_fold"/>
</dbReference>
<evidence type="ECO:0000313" key="9">
    <source>
        <dbReference type="EMBL" id="MBE2886748.1"/>
    </source>
</evidence>
<evidence type="ECO:0000256" key="4">
    <source>
        <dbReference type="ARBA" id="ARBA00022741"/>
    </source>
</evidence>
<reference evidence="9 10" key="1">
    <citation type="submission" date="2020-10" db="EMBL/GenBank/DDBJ databases">
        <title>Investigation of anaerobic biodegradation of phenanthrene by a sulfate-dependent Geobacter anodireducens strain PheS2.</title>
        <authorList>
            <person name="Zhang Z."/>
        </authorList>
    </citation>
    <scope>NUCLEOTIDE SEQUENCE [LARGE SCALE GENOMIC DNA]</scope>
    <source>
        <strain evidence="9 10">PheS2</strain>
    </source>
</reference>
<dbReference type="CDD" id="cd00712">
    <property type="entry name" value="AsnB"/>
    <property type="match status" value="1"/>
</dbReference>
<dbReference type="SUPFAM" id="SSF56235">
    <property type="entry name" value="N-terminal nucleophile aminohydrolases (Ntn hydrolases)"/>
    <property type="match status" value="1"/>
</dbReference>
<evidence type="ECO:0000256" key="7">
    <source>
        <dbReference type="ARBA" id="ARBA00048741"/>
    </source>
</evidence>
<comment type="caution">
    <text evidence="9">The sequence shown here is derived from an EMBL/GenBank/DDBJ whole genome shotgun (WGS) entry which is preliminary data.</text>
</comment>
<dbReference type="InterPro" id="IPR017932">
    <property type="entry name" value="GATase_2_dom"/>
</dbReference>
<sequence>MCGLIALFDKSNNNVDARTIESRLLTCNQMLDTLRFRGPDESSLMHDKSVILGHTRLSIIDIATGSQPIYNEDKTISVILNGEIYNYHRLRRELELRGHQFRTTSDTEVIVHLYEECAEDVFSKLNGMFAIVIYDNRTNTFIAARDRAGEKPLVYWESPELFIVASEIKALLQYPAVSREIDGNALALYLNSMYVPSPMSIFVGIRKLPPAHFIRISGGKTSILKYWEPCQTIRWGWREDDIREQFLETFADAVKIRTYSDVPLGVFLSGGIDSSAVAAFMARDSSSPIRTFTVGFTQEIDERPFARLVAERYQTAHTEILISDRIDDVVEDVLGYFDEPFGDSSAIPTYLISREAREHVKVILTGDGGDELFAGYGSYLDQKYQTRSRVLTKLYKSVNQFSKGYWGSGLLESLYPRSTNSLRAFKHWHWVRTIYTDQELREILPAQSVCSQDFFRNSRWLELNGADALTASYSFDMNFYLPDDLLKKVDMASMLSSLECRAPFLDHRLIELSFQMPPNLKVKNDCLKYLLKKSMADFLPPEILHRRKTGFGAPVESWLKSHLKTLTLDLLHRGCKIESYVEPKAIQRIVNAFYQSDSHHDYRVAYKLWLLFVLELWMRKYL</sequence>
<dbReference type="EMBL" id="JADBFD010000002">
    <property type="protein sequence ID" value="MBE2886748.1"/>
    <property type="molecule type" value="Genomic_DNA"/>
</dbReference>
<dbReference type="Pfam" id="PF13537">
    <property type="entry name" value="GATase_7"/>
    <property type="match status" value="1"/>
</dbReference>
<keyword evidence="6" id="KW-0315">Glutamine amidotransferase</keyword>
<comment type="catalytic activity">
    <reaction evidence="7">
        <text>L-aspartate + L-glutamine + ATP + H2O = L-asparagine + L-glutamate + AMP + diphosphate + H(+)</text>
        <dbReference type="Rhea" id="RHEA:12228"/>
        <dbReference type="ChEBI" id="CHEBI:15377"/>
        <dbReference type="ChEBI" id="CHEBI:15378"/>
        <dbReference type="ChEBI" id="CHEBI:29985"/>
        <dbReference type="ChEBI" id="CHEBI:29991"/>
        <dbReference type="ChEBI" id="CHEBI:30616"/>
        <dbReference type="ChEBI" id="CHEBI:33019"/>
        <dbReference type="ChEBI" id="CHEBI:58048"/>
        <dbReference type="ChEBI" id="CHEBI:58359"/>
        <dbReference type="ChEBI" id="CHEBI:456215"/>
        <dbReference type="EC" id="6.3.5.4"/>
    </reaction>
</comment>
<comment type="pathway">
    <text evidence="1">Amino-acid biosynthesis; L-asparagine biosynthesis; L-asparagine from L-aspartate (L-Gln route): step 1/1.</text>
</comment>
<evidence type="ECO:0000256" key="6">
    <source>
        <dbReference type="ARBA" id="ARBA00022962"/>
    </source>
</evidence>
<evidence type="ECO:0000256" key="2">
    <source>
        <dbReference type="ARBA" id="ARBA00005752"/>
    </source>
</evidence>
<dbReference type="SUPFAM" id="SSF52402">
    <property type="entry name" value="Adenine nucleotide alpha hydrolases-like"/>
    <property type="match status" value="1"/>
</dbReference>
<evidence type="ECO:0000256" key="3">
    <source>
        <dbReference type="ARBA" id="ARBA00012737"/>
    </source>
</evidence>
<dbReference type="InterPro" id="IPR033738">
    <property type="entry name" value="AsnB_N"/>
</dbReference>
<dbReference type="PIRSF" id="PIRSF001589">
    <property type="entry name" value="Asn_synthetase_glu-h"/>
    <property type="match status" value="1"/>
</dbReference>
<proteinExistence type="inferred from homology"/>
<dbReference type="InterPro" id="IPR051786">
    <property type="entry name" value="ASN_synthetase/amidase"/>
</dbReference>
<dbReference type="Proteomes" id="UP000618926">
    <property type="component" value="Unassembled WGS sequence"/>
</dbReference>
<name>A0ABR9NR58_9BACT</name>
<evidence type="ECO:0000313" key="10">
    <source>
        <dbReference type="Proteomes" id="UP000618926"/>
    </source>
</evidence>
<dbReference type="NCBIfam" id="TIGR01536">
    <property type="entry name" value="asn_synth_AEB"/>
    <property type="match status" value="1"/>
</dbReference>
<keyword evidence="10" id="KW-1185">Reference proteome</keyword>
<dbReference type="PANTHER" id="PTHR43284:SF1">
    <property type="entry name" value="ASPARAGINE SYNTHETASE"/>
    <property type="match status" value="1"/>
</dbReference>
<keyword evidence="4" id="KW-0547">Nucleotide-binding</keyword>
<dbReference type="GO" id="GO:0004066">
    <property type="term" value="F:asparagine synthase (glutamine-hydrolyzing) activity"/>
    <property type="evidence" value="ECO:0007669"/>
    <property type="project" value="UniProtKB-EC"/>
</dbReference>
<evidence type="ECO:0000256" key="5">
    <source>
        <dbReference type="ARBA" id="ARBA00022840"/>
    </source>
</evidence>
<dbReference type="PANTHER" id="PTHR43284">
    <property type="entry name" value="ASPARAGINE SYNTHETASE (GLUTAMINE-HYDROLYZING)"/>
    <property type="match status" value="1"/>
</dbReference>
<protein>
    <recommendedName>
        <fullName evidence="3">asparagine synthase (glutamine-hydrolyzing)</fullName>
        <ecNumber evidence="3">6.3.5.4</ecNumber>
    </recommendedName>
</protein>